<dbReference type="OrthoDB" id="6629764at2"/>
<sequence>MKSLVARICNNFLYVLLFIFSQSGFCTELVTPTNTVVGFYKALLNSDTEKMSEVIEEYVSGNLLKSIQDSTICNYDTVISASDGETEKICSAKRECKEYKGNYICDWYGIGIETDVNYFTKSQDTYPSWRGSIKTSIVKQEEYESVIAVVLGEGEEVTSPLTVSLEKIDGQWKIKSVTD</sequence>
<dbReference type="Gene3D" id="3.10.450.50">
    <property type="match status" value="1"/>
</dbReference>
<protein>
    <submittedName>
        <fullName evidence="1">DUF3828 domain-containing protein</fullName>
    </submittedName>
</protein>
<dbReference type="RefSeq" id="WP_155109776.1">
    <property type="nucleotide sequence ID" value="NZ_WMJZ01000034.1"/>
</dbReference>
<proteinExistence type="predicted"/>
<keyword evidence="2" id="KW-1185">Reference proteome</keyword>
<dbReference type="EMBL" id="WMJZ01000034">
    <property type="protein sequence ID" value="MTH48294.1"/>
    <property type="molecule type" value="Genomic_DNA"/>
</dbReference>
<organism evidence="1 2">
    <name type="scientific">Intestinirhabdus alba</name>
    <dbReference type="NCBI Taxonomy" id="2899544"/>
    <lineage>
        <taxon>Bacteria</taxon>
        <taxon>Pseudomonadati</taxon>
        <taxon>Pseudomonadota</taxon>
        <taxon>Gammaproteobacteria</taxon>
        <taxon>Enterobacterales</taxon>
        <taxon>Enterobacteriaceae</taxon>
        <taxon>Intestinirhabdus</taxon>
    </lineage>
</organism>
<comment type="caution">
    <text evidence="1">The sequence shown here is derived from an EMBL/GenBank/DDBJ whole genome shotgun (WGS) entry which is preliminary data.</text>
</comment>
<reference evidence="1 2" key="1">
    <citation type="submission" date="2019-11" db="EMBL/GenBank/DDBJ databases">
        <title>Escherichia alba sp. nov. isolated from the gut of plastic-eating superworms Zophobas atratus.</title>
        <authorList>
            <person name="Yang Y."/>
        </authorList>
    </citation>
    <scope>NUCLEOTIDE SEQUENCE [LARGE SCALE GENOMIC DNA]</scope>
    <source>
        <strain evidence="2">BIT-B35</strain>
    </source>
</reference>
<evidence type="ECO:0000313" key="1">
    <source>
        <dbReference type="EMBL" id="MTH48294.1"/>
    </source>
</evidence>
<dbReference type="AlphaFoldDB" id="A0A6L6IQQ3"/>
<accession>A0A6L6IQQ3</accession>
<gene>
    <name evidence="1" type="ORF">GJV78_18980</name>
</gene>
<name>A0A6L6IQQ3_9ENTR</name>
<dbReference type="Proteomes" id="UP000477739">
    <property type="component" value="Unassembled WGS sequence"/>
</dbReference>
<evidence type="ECO:0000313" key="2">
    <source>
        <dbReference type="Proteomes" id="UP000477739"/>
    </source>
</evidence>